<sequence length="95" mass="11355">MFVMGDVTKLEYKTRLQRLKELIVKKENDYEQLKESLDGYSPLIHAERLQMIDELKASWTTAINVKERNRLMKLITLRIEYTRNGDEVDIQVKLR</sequence>
<accession>A0A853K7S6</accession>
<evidence type="ECO:0000256" key="1">
    <source>
        <dbReference type="SAM" id="Coils"/>
    </source>
</evidence>
<comment type="caution">
    <text evidence="2">The sequence shown here is derived from an EMBL/GenBank/DDBJ whole genome shotgun (WGS) entry which is preliminary data.</text>
</comment>
<evidence type="ECO:0000313" key="2">
    <source>
        <dbReference type="EMBL" id="OAG92865.1"/>
    </source>
</evidence>
<feature type="coiled-coil region" evidence="1">
    <location>
        <begin position="9"/>
        <end position="36"/>
    </location>
</feature>
<gene>
    <name evidence="2" type="ORF">AYW79_13070</name>
</gene>
<dbReference type="EMBL" id="LSUQ01000059">
    <property type="protein sequence ID" value="OAG92865.1"/>
    <property type="molecule type" value="Genomic_DNA"/>
</dbReference>
<dbReference type="Proteomes" id="UP000077421">
    <property type="component" value="Unassembled WGS sequence"/>
</dbReference>
<reference evidence="2 3" key="1">
    <citation type="submission" date="2016-02" db="EMBL/GenBank/DDBJ databases">
        <title>Draft genome sequence of Acidibacillus ferrooxidans SLC66.</title>
        <authorList>
            <person name="Oliveira G."/>
            <person name="Nancucheo I."/>
            <person name="Dall'Agnol H."/>
            <person name="Johnson B."/>
            <person name="Oliveira R."/>
            <person name="Nunes G.L."/>
            <person name="Tzotzos G."/>
            <person name="Orellana S.C."/>
            <person name="Salim A.C."/>
            <person name="Araujo F.M."/>
        </authorList>
    </citation>
    <scope>NUCLEOTIDE SEQUENCE [LARGE SCALE GENOMIC DNA]</scope>
    <source>
        <strain evidence="2 3">SLC66</strain>
    </source>
</reference>
<dbReference type="AlphaFoldDB" id="A0A853K7S6"/>
<proteinExistence type="predicted"/>
<evidence type="ECO:0000313" key="3">
    <source>
        <dbReference type="Proteomes" id="UP000077421"/>
    </source>
</evidence>
<protein>
    <submittedName>
        <fullName evidence="2">Uncharacterized protein</fullName>
    </submittedName>
</protein>
<organism evidence="2 3">
    <name type="scientific">Ferroacidibacillus organovorans</name>
    <dbReference type="NCBI Taxonomy" id="1765683"/>
    <lineage>
        <taxon>Bacteria</taxon>
        <taxon>Bacillati</taxon>
        <taxon>Bacillota</taxon>
        <taxon>Bacilli</taxon>
        <taxon>Bacillales</taxon>
        <taxon>Alicyclobacillaceae</taxon>
        <taxon>Ferroacidibacillus</taxon>
    </lineage>
</organism>
<name>A0A853K7S6_9BACL</name>
<keyword evidence="1" id="KW-0175">Coiled coil</keyword>